<gene>
    <name evidence="3" type="ORF">NCGR_LOCUS28624</name>
</gene>
<evidence type="ECO:0000313" key="3">
    <source>
        <dbReference type="EMBL" id="CAD6243527.1"/>
    </source>
</evidence>
<dbReference type="Proteomes" id="UP000604825">
    <property type="component" value="Unassembled WGS sequence"/>
</dbReference>
<sequence>MGAHASGTEPLIDDGGRGGGDGGCCSNARELFWDILPAVLGALAALVFAVPLLYWPYQMSFDNGKYPEYSVAVAGFSGLDVDAAAAGRATPTPTLLDPTFDLTVFIKEPRRWSTACVPRGTTAVVSYRRVRLASGPVPGFCGQNENATEVGNVMAWGTAVPVPRFARDTLADELGRGEADVDVKLMGPARYCATCYQLVIECKARLGRGEASPPCTVRYDTPTLPDDPARGRQQARKQLRTPQDSSE</sequence>
<dbReference type="AlphaFoldDB" id="A0A811PES2"/>
<reference evidence="3" key="1">
    <citation type="submission" date="2020-10" db="EMBL/GenBank/DDBJ databases">
        <authorList>
            <person name="Han B."/>
            <person name="Lu T."/>
            <person name="Zhao Q."/>
            <person name="Huang X."/>
            <person name="Zhao Y."/>
        </authorList>
    </citation>
    <scope>NUCLEOTIDE SEQUENCE</scope>
</reference>
<name>A0A811PES2_9POAL</name>
<dbReference type="PANTHER" id="PTHR33994:SF20">
    <property type="entry name" value="OS02G0619500 PROTEIN"/>
    <property type="match status" value="1"/>
</dbReference>
<evidence type="ECO:0000256" key="1">
    <source>
        <dbReference type="SAM" id="MobiDB-lite"/>
    </source>
</evidence>
<dbReference type="OrthoDB" id="660007at2759"/>
<proteinExistence type="predicted"/>
<evidence type="ECO:0000256" key="2">
    <source>
        <dbReference type="SAM" id="Phobius"/>
    </source>
</evidence>
<feature type="transmembrane region" description="Helical" evidence="2">
    <location>
        <begin position="35"/>
        <end position="55"/>
    </location>
</feature>
<keyword evidence="2" id="KW-0812">Transmembrane</keyword>
<keyword evidence="2" id="KW-1133">Transmembrane helix</keyword>
<evidence type="ECO:0000313" key="4">
    <source>
        <dbReference type="Proteomes" id="UP000604825"/>
    </source>
</evidence>
<organism evidence="3 4">
    <name type="scientific">Miscanthus lutarioriparius</name>
    <dbReference type="NCBI Taxonomy" id="422564"/>
    <lineage>
        <taxon>Eukaryota</taxon>
        <taxon>Viridiplantae</taxon>
        <taxon>Streptophyta</taxon>
        <taxon>Embryophyta</taxon>
        <taxon>Tracheophyta</taxon>
        <taxon>Spermatophyta</taxon>
        <taxon>Magnoliopsida</taxon>
        <taxon>Liliopsida</taxon>
        <taxon>Poales</taxon>
        <taxon>Poaceae</taxon>
        <taxon>PACMAD clade</taxon>
        <taxon>Panicoideae</taxon>
        <taxon>Andropogonodae</taxon>
        <taxon>Andropogoneae</taxon>
        <taxon>Saccharinae</taxon>
        <taxon>Miscanthus</taxon>
    </lineage>
</organism>
<dbReference type="PANTHER" id="PTHR33994">
    <property type="entry name" value="OS04G0515000 PROTEIN"/>
    <property type="match status" value="1"/>
</dbReference>
<keyword evidence="4" id="KW-1185">Reference proteome</keyword>
<protein>
    <submittedName>
        <fullName evidence="3">Uncharacterized protein</fullName>
    </submittedName>
</protein>
<comment type="caution">
    <text evidence="3">The sequence shown here is derived from an EMBL/GenBank/DDBJ whole genome shotgun (WGS) entry which is preliminary data.</text>
</comment>
<accession>A0A811PES2</accession>
<keyword evidence="2" id="KW-0472">Membrane</keyword>
<dbReference type="EMBL" id="CAJGYO010000007">
    <property type="protein sequence ID" value="CAD6243527.1"/>
    <property type="molecule type" value="Genomic_DNA"/>
</dbReference>
<feature type="region of interest" description="Disordered" evidence="1">
    <location>
        <begin position="213"/>
        <end position="247"/>
    </location>
</feature>